<dbReference type="CDD" id="cd00075">
    <property type="entry name" value="HATPase"/>
    <property type="match status" value="1"/>
</dbReference>
<keyword evidence="4 8" id="KW-0808">Transferase</keyword>
<dbReference type="EC" id="2.7.13.3" evidence="2"/>
<organism evidence="8">
    <name type="scientific">bioreactor metagenome</name>
    <dbReference type="NCBI Taxonomy" id="1076179"/>
    <lineage>
        <taxon>unclassified sequences</taxon>
        <taxon>metagenomes</taxon>
        <taxon>ecological metagenomes</taxon>
    </lineage>
</organism>
<evidence type="ECO:0000256" key="1">
    <source>
        <dbReference type="ARBA" id="ARBA00000085"/>
    </source>
</evidence>
<evidence type="ECO:0000313" key="8">
    <source>
        <dbReference type="EMBL" id="MPN30102.1"/>
    </source>
</evidence>
<reference evidence="8" key="1">
    <citation type="submission" date="2019-08" db="EMBL/GenBank/DDBJ databases">
        <authorList>
            <person name="Kucharzyk K."/>
            <person name="Murdoch R.W."/>
            <person name="Higgins S."/>
            <person name="Loffler F."/>
        </authorList>
    </citation>
    <scope>NUCLEOTIDE SEQUENCE</scope>
</reference>
<comment type="catalytic activity">
    <reaction evidence="1">
        <text>ATP + protein L-histidine = ADP + protein N-phospho-L-histidine.</text>
        <dbReference type="EC" id="2.7.13.3"/>
    </reaction>
</comment>
<evidence type="ECO:0000256" key="3">
    <source>
        <dbReference type="ARBA" id="ARBA00022553"/>
    </source>
</evidence>
<evidence type="ECO:0000259" key="7">
    <source>
        <dbReference type="PROSITE" id="PS50109"/>
    </source>
</evidence>
<dbReference type="GO" id="GO:0004721">
    <property type="term" value="F:phosphoprotein phosphatase activity"/>
    <property type="evidence" value="ECO:0007669"/>
    <property type="project" value="TreeGrafter"/>
</dbReference>
<dbReference type="GO" id="GO:0005886">
    <property type="term" value="C:plasma membrane"/>
    <property type="evidence" value="ECO:0007669"/>
    <property type="project" value="TreeGrafter"/>
</dbReference>
<dbReference type="SMART" id="SM00387">
    <property type="entry name" value="HATPase_c"/>
    <property type="match status" value="1"/>
</dbReference>
<gene>
    <name evidence="8" type="primary">resE_43</name>
    <name evidence="8" type="ORF">SDC9_177559</name>
</gene>
<feature type="domain" description="Histidine kinase" evidence="7">
    <location>
        <begin position="1"/>
        <end position="193"/>
    </location>
</feature>
<dbReference type="InterPro" id="IPR036890">
    <property type="entry name" value="HATPase_C_sf"/>
</dbReference>
<sequence length="193" mass="21689">MIDGIWEPTKERLESLNEEILRLTRMLSGLDKIAEIENNDIGLNRTYFDIFEFTNKLVLNFEFYIREKNITLNVEGSSLRIYADKDKIGQVIINLISNAIKYTNINGEISISILDKGNEVEFSITDNGAGIEKEDLPYIFERLYRADKSRSGNTGGNGMGLAVVKAIVDGHNGKITVKSESEFGSKFTVTLPK</sequence>
<dbReference type="InterPro" id="IPR003594">
    <property type="entry name" value="HATPase_dom"/>
</dbReference>
<dbReference type="FunFam" id="3.30.565.10:FF:000006">
    <property type="entry name" value="Sensor histidine kinase WalK"/>
    <property type="match status" value="1"/>
</dbReference>
<dbReference type="PRINTS" id="PR00344">
    <property type="entry name" value="BCTRLSENSOR"/>
</dbReference>
<dbReference type="GO" id="GO:0000155">
    <property type="term" value="F:phosphorelay sensor kinase activity"/>
    <property type="evidence" value="ECO:0007669"/>
    <property type="project" value="TreeGrafter"/>
</dbReference>
<proteinExistence type="predicted"/>
<dbReference type="InterPro" id="IPR004358">
    <property type="entry name" value="Sig_transdc_His_kin-like_C"/>
</dbReference>
<dbReference type="PROSITE" id="PS50109">
    <property type="entry name" value="HIS_KIN"/>
    <property type="match status" value="1"/>
</dbReference>
<evidence type="ECO:0000256" key="6">
    <source>
        <dbReference type="ARBA" id="ARBA00023012"/>
    </source>
</evidence>
<dbReference type="PANTHER" id="PTHR45453:SF1">
    <property type="entry name" value="PHOSPHATE REGULON SENSOR PROTEIN PHOR"/>
    <property type="match status" value="1"/>
</dbReference>
<dbReference type="EMBL" id="VSSQ01081093">
    <property type="protein sequence ID" value="MPN30102.1"/>
    <property type="molecule type" value="Genomic_DNA"/>
</dbReference>
<dbReference type="InterPro" id="IPR050351">
    <property type="entry name" value="BphY/WalK/GraS-like"/>
</dbReference>
<accession>A0A645GVP4</accession>
<dbReference type="AlphaFoldDB" id="A0A645GVP4"/>
<protein>
    <recommendedName>
        <fullName evidence="2">histidine kinase</fullName>
        <ecNumber evidence="2">2.7.13.3</ecNumber>
    </recommendedName>
</protein>
<keyword evidence="3" id="KW-0597">Phosphoprotein</keyword>
<dbReference type="SUPFAM" id="SSF55874">
    <property type="entry name" value="ATPase domain of HSP90 chaperone/DNA topoisomerase II/histidine kinase"/>
    <property type="match status" value="1"/>
</dbReference>
<evidence type="ECO:0000256" key="5">
    <source>
        <dbReference type="ARBA" id="ARBA00022777"/>
    </source>
</evidence>
<keyword evidence="5 8" id="KW-0418">Kinase</keyword>
<comment type="caution">
    <text evidence="8">The sequence shown here is derived from an EMBL/GenBank/DDBJ whole genome shotgun (WGS) entry which is preliminary data.</text>
</comment>
<name>A0A645GVP4_9ZZZZ</name>
<keyword evidence="6" id="KW-0902">Two-component regulatory system</keyword>
<evidence type="ECO:0000256" key="4">
    <source>
        <dbReference type="ARBA" id="ARBA00022679"/>
    </source>
</evidence>
<dbReference type="InterPro" id="IPR005467">
    <property type="entry name" value="His_kinase_dom"/>
</dbReference>
<dbReference type="GO" id="GO:0016036">
    <property type="term" value="P:cellular response to phosphate starvation"/>
    <property type="evidence" value="ECO:0007669"/>
    <property type="project" value="TreeGrafter"/>
</dbReference>
<dbReference type="Gene3D" id="3.30.565.10">
    <property type="entry name" value="Histidine kinase-like ATPase, C-terminal domain"/>
    <property type="match status" value="1"/>
</dbReference>
<dbReference type="PANTHER" id="PTHR45453">
    <property type="entry name" value="PHOSPHATE REGULON SENSOR PROTEIN PHOR"/>
    <property type="match status" value="1"/>
</dbReference>
<evidence type="ECO:0000256" key="2">
    <source>
        <dbReference type="ARBA" id="ARBA00012438"/>
    </source>
</evidence>
<dbReference type="Pfam" id="PF02518">
    <property type="entry name" value="HATPase_c"/>
    <property type="match status" value="1"/>
</dbReference>